<evidence type="ECO:0000256" key="4">
    <source>
        <dbReference type="ARBA" id="ARBA00022960"/>
    </source>
</evidence>
<evidence type="ECO:0000256" key="1">
    <source>
        <dbReference type="ARBA" id="ARBA00004752"/>
    </source>
</evidence>
<dbReference type="EMBL" id="BMES01000003">
    <property type="protein sequence ID" value="GGH32823.1"/>
    <property type="molecule type" value="Genomic_DNA"/>
</dbReference>
<name>A0A917ICG2_9HYPH</name>
<keyword evidence="4 7" id="KW-0133">Cell shape</keyword>
<dbReference type="GO" id="GO:0071555">
    <property type="term" value="P:cell wall organization"/>
    <property type="evidence" value="ECO:0007669"/>
    <property type="project" value="UniProtKB-UniRule"/>
</dbReference>
<evidence type="ECO:0000256" key="5">
    <source>
        <dbReference type="ARBA" id="ARBA00022984"/>
    </source>
</evidence>
<comment type="pathway">
    <text evidence="1 7">Cell wall biogenesis; peptidoglycan biosynthesis.</text>
</comment>
<feature type="domain" description="L,D-TPase catalytic" evidence="9">
    <location>
        <begin position="29"/>
        <end position="141"/>
    </location>
</feature>
<dbReference type="GO" id="GO:0018104">
    <property type="term" value="P:peptidoglycan-protein cross-linking"/>
    <property type="evidence" value="ECO:0007669"/>
    <property type="project" value="TreeGrafter"/>
</dbReference>
<evidence type="ECO:0000256" key="6">
    <source>
        <dbReference type="ARBA" id="ARBA00023316"/>
    </source>
</evidence>
<dbReference type="GO" id="GO:0071972">
    <property type="term" value="F:peptidoglycan L,D-transpeptidase activity"/>
    <property type="evidence" value="ECO:0007669"/>
    <property type="project" value="TreeGrafter"/>
</dbReference>
<dbReference type="InterPro" id="IPR038063">
    <property type="entry name" value="Transpep_catalytic_dom"/>
</dbReference>
<evidence type="ECO:0000256" key="2">
    <source>
        <dbReference type="ARBA" id="ARBA00005992"/>
    </source>
</evidence>
<reference evidence="10" key="1">
    <citation type="journal article" date="2014" name="Int. J. Syst. Evol. Microbiol.">
        <title>Complete genome sequence of Corynebacterium casei LMG S-19264T (=DSM 44701T), isolated from a smear-ripened cheese.</title>
        <authorList>
            <consortium name="US DOE Joint Genome Institute (JGI-PGF)"/>
            <person name="Walter F."/>
            <person name="Albersmeier A."/>
            <person name="Kalinowski J."/>
            <person name="Ruckert C."/>
        </authorList>
    </citation>
    <scope>NUCLEOTIDE SEQUENCE</scope>
    <source>
        <strain evidence="10">CGMCC 1.12214</strain>
    </source>
</reference>
<dbReference type="PANTHER" id="PTHR30582">
    <property type="entry name" value="L,D-TRANSPEPTIDASE"/>
    <property type="match status" value="1"/>
</dbReference>
<evidence type="ECO:0000313" key="11">
    <source>
        <dbReference type="Proteomes" id="UP000603912"/>
    </source>
</evidence>
<keyword evidence="6 7" id="KW-0961">Cell wall biogenesis/degradation</keyword>
<dbReference type="PROSITE" id="PS52029">
    <property type="entry name" value="LD_TPASE"/>
    <property type="match status" value="1"/>
</dbReference>
<dbReference type="GO" id="GO:0008360">
    <property type="term" value="P:regulation of cell shape"/>
    <property type="evidence" value="ECO:0007669"/>
    <property type="project" value="UniProtKB-UniRule"/>
</dbReference>
<dbReference type="CDD" id="cd16913">
    <property type="entry name" value="YkuD_like"/>
    <property type="match status" value="1"/>
</dbReference>
<proteinExistence type="inferred from homology"/>
<feature type="active site" description="Nucleophile" evidence="7">
    <location>
        <position position="116"/>
    </location>
</feature>
<gene>
    <name evidence="10" type="ORF">GCM10007036_45020</name>
</gene>
<dbReference type="RefSeq" id="WP_188520050.1">
    <property type="nucleotide sequence ID" value="NZ_BMES01000003.1"/>
</dbReference>
<evidence type="ECO:0000256" key="7">
    <source>
        <dbReference type="PROSITE-ProRule" id="PRU01373"/>
    </source>
</evidence>
<keyword evidence="8" id="KW-0732">Signal</keyword>
<evidence type="ECO:0000256" key="3">
    <source>
        <dbReference type="ARBA" id="ARBA00022679"/>
    </source>
</evidence>
<reference evidence="10" key="2">
    <citation type="submission" date="2020-09" db="EMBL/GenBank/DDBJ databases">
        <authorList>
            <person name="Sun Q."/>
            <person name="Zhou Y."/>
        </authorList>
    </citation>
    <scope>NUCLEOTIDE SEQUENCE</scope>
    <source>
        <strain evidence="10">CGMCC 1.12214</strain>
    </source>
</reference>
<dbReference type="Pfam" id="PF03734">
    <property type="entry name" value="YkuD"/>
    <property type="match status" value="1"/>
</dbReference>
<dbReference type="Proteomes" id="UP000603912">
    <property type="component" value="Unassembled WGS sequence"/>
</dbReference>
<dbReference type="AlphaFoldDB" id="A0A917ICG2"/>
<accession>A0A917ICG2</accession>
<dbReference type="InterPro" id="IPR050979">
    <property type="entry name" value="LD-transpeptidase"/>
</dbReference>
<evidence type="ECO:0000259" key="9">
    <source>
        <dbReference type="PROSITE" id="PS52029"/>
    </source>
</evidence>
<evidence type="ECO:0000256" key="8">
    <source>
        <dbReference type="SAM" id="SignalP"/>
    </source>
</evidence>
<keyword evidence="3" id="KW-0808">Transferase</keyword>
<dbReference type="InterPro" id="IPR005490">
    <property type="entry name" value="LD_TPept_cat_dom"/>
</dbReference>
<sequence length="207" mass="22330">MRVLARFFAVFFVFVAAIFANAHTASALVRVNVDLSTQTMRVTSDSGDSHTWKISSARQGYATPRGVYRPQRLAKMHYSRKYDMSPMPHSIFFKGGYAIHGTGAVNALGRPASHGCVRLARANAARLFAMVQKESAVITITGVSPASTMVAGKAKAGKTHLASHKRQQPAQWAERSLPTSPMGFAAAPAAPSAKSWAKSPGAWWLSR</sequence>
<protein>
    <recommendedName>
        <fullName evidence="9">L,D-TPase catalytic domain-containing protein</fullName>
    </recommendedName>
</protein>
<keyword evidence="11" id="KW-1185">Reference proteome</keyword>
<dbReference type="PANTHER" id="PTHR30582:SF2">
    <property type="entry name" value="L,D-TRANSPEPTIDASE YCIB-RELATED"/>
    <property type="match status" value="1"/>
</dbReference>
<comment type="caution">
    <text evidence="10">The sequence shown here is derived from an EMBL/GenBank/DDBJ whole genome shotgun (WGS) entry which is preliminary data.</text>
</comment>
<organism evidence="10 11">
    <name type="scientific">Alsobacter metallidurans</name>
    <dbReference type="NCBI Taxonomy" id="340221"/>
    <lineage>
        <taxon>Bacteria</taxon>
        <taxon>Pseudomonadati</taxon>
        <taxon>Pseudomonadota</taxon>
        <taxon>Alphaproteobacteria</taxon>
        <taxon>Hyphomicrobiales</taxon>
        <taxon>Alsobacteraceae</taxon>
        <taxon>Alsobacter</taxon>
    </lineage>
</organism>
<dbReference type="GO" id="GO:0016740">
    <property type="term" value="F:transferase activity"/>
    <property type="evidence" value="ECO:0007669"/>
    <property type="project" value="UniProtKB-KW"/>
</dbReference>
<feature type="signal peptide" evidence="8">
    <location>
        <begin position="1"/>
        <end position="22"/>
    </location>
</feature>
<dbReference type="GO" id="GO:0005576">
    <property type="term" value="C:extracellular region"/>
    <property type="evidence" value="ECO:0007669"/>
    <property type="project" value="TreeGrafter"/>
</dbReference>
<dbReference type="Gene3D" id="2.40.440.10">
    <property type="entry name" value="L,D-transpeptidase catalytic domain-like"/>
    <property type="match status" value="1"/>
</dbReference>
<keyword evidence="5 7" id="KW-0573">Peptidoglycan synthesis</keyword>
<dbReference type="SUPFAM" id="SSF141523">
    <property type="entry name" value="L,D-transpeptidase catalytic domain-like"/>
    <property type="match status" value="1"/>
</dbReference>
<feature type="chain" id="PRO_5037318187" description="L,D-TPase catalytic domain-containing protein" evidence="8">
    <location>
        <begin position="23"/>
        <end position="207"/>
    </location>
</feature>
<feature type="active site" description="Proton donor/acceptor" evidence="7">
    <location>
        <position position="100"/>
    </location>
</feature>
<evidence type="ECO:0000313" key="10">
    <source>
        <dbReference type="EMBL" id="GGH32823.1"/>
    </source>
</evidence>
<comment type="similarity">
    <text evidence="2">Belongs to the YkuD family.</text>
</comment>